<accession>A0A1F6NYJ1</accession>
<dbReference type="InterPro" id="IPR000594">
    <property type="entry name" value="ThiF_NAD_FAD-bd"/>
</dbReference>
<sequence length="417" mass="47778">MNNNILKQKPFVFNAKEAIRNGHLKKKEDGVVDFYYEDSWLSISPENQFDLTAATIFGLNERLTLAAISPLIDETGLTLREKFNEEWEVYSLAIENDDLLGYGYFVYYPDKNHLVHFCDPYWHKVVSVASSSTLLTDPEFKLKWREVREIFAKTVVGVAGCSVGSNIIHNIMMDMRPDNIKIADKVPYKMENINRVRLGYWDMVKSNAARMSLLDVGLKNKAHVIADQIYSIDPFTNVFVYDEGLNQGNITKFFDGDESEPKMDIIIEEIDDPQSKLFIRQEARKRRLPLIMASDMGSIVQVEVSRYDLDENLPLTFGVSDQELITAVETFCQSGTDRKVFFNFVDTLIGTDYRRDELLRIMEERCEIPTSTIIPQLGSTAAASGAIVAELVARIRLGYNYPKRFSFNKKTLEVKIY</sequence>
<feature type="domain" description="THIF-type NAD/FAD binding fold" evidence="1">
    <location>
        <begin position="208"/>
        <end position="399"/>
    </location>
</feature>
<dbReference type="GO" id="GO:0008641">
    <property type="term" value="F:ubiquitin-like modifier activating enzyme activity"/>
    <property type="evidence" value="ECO:0007669"/>
    <property type="project" value="InterPro"/>
</dbReference>
<gene>
    <name evidence="2" type="ORF">A2537_01550</name>
</gene>
<dbReference type="Pfam" id="PF00899">
    <property type="entry name" value="ThiF"/>
    <property type="match status" value="1"/>
</dbReference>
<evidence type="ECO:0000259" key="1">
    <source>
        <dbReference type="Pfam" id="PF00899"/>
    </source>
</evidence>
<dbReference type="Proteomes" id="UP000178490">
    <property type="component" value="Unassembled WGS sequence"/>
</dbReference>
<dbReference type="SUPFAM" id="SSF69572">
    <property type="entry name" value="Activating enzymes of the ubiquitin-like proteins"/>
    <property type="match status" value="1"/>
</dbReference>
<name>A0A1F6NYJ1_9BACT</name>
<reference evidence="2 3" key="1">
    <citation type="journal article" date="2016" name="Nat. Commun.">
        <title>Thousands of microbial genomes shed light on interconnected biogeochemical processes in an aquifer system.</title>
        <authorList>
            <person name="Anantharaman K."/>
            <person name="Brown C.T."/>
            <person name="Hug L.A."/>
            <person name="Sharon I."/>
            <person name="Castelle C.J."/>
            <person name="Probst A.J."/>
            <person name="Thomas B.C."/>
            <person name="Singh A."/>
            <person name="Wilkins M.J."/>
            <person name="Karaoz U."/>
            <person name="Brodie E.L."/>
            <person name="Williams K.H."/>
            <person name="Hubbard S.S."/>
            <person name="Banfield J.F."/>
        </authorList>
    </citation>
    <scope>NUCLEOTIDE SEQUENCE [LARGE SCALE GENOMIC DNA]</scope>
</reference>
<proteinExistence type="predicted"/>
<dbReference type="InterPro" id="IPR035985">
    <property type="entry name" value="Ubiquitin-activating_enz"/>
</dbReference>
<comment type="caution">
    <text evidence="2">The sequence shown here is derived from an EMBL/GenBank/DDBJ whole genome shotgun (WGS) entry which is preliminary data.</text>
</comment>
<evidence type="ECO:0000313" key="2">
    <source>
        <dbReference type="EMBL" id="OGH88989.1"/>
    </source>
</evidence>
<evidence type="ECO:0000313" key="3">
    <source>
        <dbReference type="Proteomes" id="UP000178490"/>
    </source>
</evidence>
<dbReference type="EMBL" id="MFRC01000053">
    <property type="protein sequence ID" value="OGH88989.1"/>
    <property type="molecule type" value="Genomic_DNA"/>
</dbReference>
<dbReference type="AlphaFoldDB" id="A0A1F6NYJ1"/>
<protein>
    <recommendedName>
        <fullName evidence="1">THIF-type NAD/FAD binding fold domain-containing protein</fullName>
    </recommendedName>
</protein>
<dbReference type="Gene3D" id="3.40.50.720">
    <property type="entry name" value="NAD(P)-binding Rossmann-like Domain"/>
    <property type="match status" value="1"/>
</dbReference>
<organism evidence="2 3">
    <name type="scientific">Candidatus Magasanikbacteria bacterium RIFOXYD2_FULL_36_9</name>
    <dbReference type="NCBI Taxonomy" id="1798707"/>
    <lineage>
        <taxon>Bacteria</taxon>
        <taxon>Candidatus Magasanikiibacteriota</taxon>
    </lineage>
</organism>